<dbReference type="EMBL" id="FNJM01000017">
    <property type="protein sequence ID" value="SDP78966.1"/>
    <property type="molecule type" value="Genomic_DNA"/>
</dbReference>
<dbReference type="OrthoDB" id="1493937at2"/>
<accession>A0A1H0VLN1</accession>
<sequence length="360" mass="41674">MKVAVLCSGVGLGVYVPGLIINRDLKKNNISSEVFILENLIKEEKKNKIPMNKDAYHKKFSVALIGLKISKNMMDSICQEKLESIIDYWVKEKISYFIVVSGFWLPIIDIYKKRYSQLDIHCECVHIDADVSASWKKAKITPDYCHSELLYSYNERKLLKDLLISDEHPISFKDREDRLLVHGGGWGLGTYTSKIEELNRNSIKLNIIAYDYSEVKFHDELNKYFMIDPSWSPWIRNKDGDYIFPPFSEVKSNVTEFKSNNDYPEVFNLIRTVKGIVSKPGGATLIDSLSAATPLIMLEPFGEHEKKNAELWHSLGFGIYYDDFINIHYKMDFLEKLHNNILNQVGKRESYISYLISKIN</sequence>
<dbReference type="STRING" id="94869.SAMN04488529_11749"/>
<evidence type="ECO:0008006" key="3">
    <source>
        <dbReference type="Google" id="ProtNLM"/>
    </source>
</evidence>
<evidence type="ECO:0000313" key="1">
    <source>
        <dbReference type="EMBL" id="SDP78966.1"/>
    </source>
</evidence>
<dbReference type="Proteomes" id="UP000198597">
    <property type="component" value="Unassembled WGS sequence"/>
</dbReference>
<dbReference type="AlphaFoldDB" id="A0A1H0VLN1"/>
<dbReference type="Gene3D" id="3.40.50.2000">
    <property type="entry name" value="Glycogen Phosphorylase B"/>
    <property type="match status" value="1"/>
</dbReference>
<reference evidence="1 2" key="1">
    <citation type="submission" date="2016-10" db="EMBL/GenBank/DDBJ databases">
        <authorList>
            <person name="de Groot N.N."/>
        </authorList>
    </citation>
    <scope>NUCLEOTIDE SEQUENCE [LARGE SCALE GENOMIC DNA]</scope>
    <source>
        <strain evidence="1 2">DSM 12272</strain>
    </source>
</reference>
<proteinExistence type="predicted"/>
<dbReference type="RefSeq" id="WP_089972837.1">
    <property type="nucleotide sequence ID" value="NZ_FNJM01000017.1"/>
</dbReference>
<keyword evidence="2" id="KW-1185">Reference proteome</keyword>
<evidence type="ECO:0000313" key="2">
    <source>
        <dbReference type="Proteomes" id="UP000198597"/>
    </source>
</evidence>
<gene>
    <name evidence="1" type="ORF">SAMN04488529_11749</name>
</gene>
<protein>
    <recommendedName>
        <fullName evidence="3">UDP-N-acetylglucosamine:LPS N-acetylglucosamine transferase</fullName>
    </recommendedName>
</protein>
<name>A0A1H0VLN1_9CLOT</name>
<organism evidence="1 2">
    <name type="scientific">Clostridium gasigenes</name>
    <dbReference type="NCBI Taxonomy" id="94869"/>
    <lineage>
        <taxon>Bacteria</taxon>
        <taxon>Bacillati</taxon>
        <taxon>Bacillota</taxon>
        <taxon>Clostridia</taxon>
        <taxon>Eubacteriales</taxon>
        <taxon>Clostridiaceae</taxon>
        <taxon>Clostridium</taxon>
    </lineage>
</organism>